<protein>
    <submittedName>
        <fullName evidence="2">Uncharacterized protein</fullName>
    </submittedName>
</protein>
<dbReference type="Proteomes" id="UP000019462">
    <property type="component" value="Unassembled WGS sequence"/>
</dbReference>
<dbReference type="HOGENOM" id="CLU_1142978_0_0_1"/>
<dbReference type="OrthoDB" id="10566273at2759"/>
<organism evidence="2 3">
    <name type="scientific">Moesziomyces aphidis</name>
    <name type="common">Pseudozyma aphidis</name>
    <dbReference type="NCBI Taxonomy" id="84754"/>
    <lineage>
        <taxon>Eukaryota</taxon>
        <taxon>Fungi</taxon>
        <taxon>Dikarya</taxon>
        <taxon>Basidiomycota</taxon>
        <taxon>Ustilaginomycotina</taxon>
        <taxon>Ustilaginomycetes</taxon>
        <taxon>Ustilaginales</taxon>
        <taxon>Ustilaginaceae</taxon>
        <taxon>Moesziomyces</taxon>
    </lineage>
</organism>
<accession>W3VR36</accession>
<dbReference type="AlphaFoldDB" id="W3VR36"/>
<feature type="region of interest" description="Disordered" evidence="1">
    <location>
        <begin position="25"/>
        <end position="56"/>
    </location>
</feature>
<evidence type="ECO:0000256" key="1">
    <source>
        <dbReference type="SAM" id="MobiDB-lite"/>
    </source>
</evidence>
<feature type="region of interest" description="Disordered" evidence="1">
    <location>
        <begin position="219"/>
        <end position="243"/>
    </location>
</feature>
<proteinExistence type="predicted"/>
<comment type="caution">
    <text evidence="2">The sequence shown here is derived from an EMBL/GenBank/DDBJ whole genome shotgun (WGS) entry which is preliminary data.</text>
</comment>
<evidence type="ECO:0000313" key="2">
    <source>
        <dbReference type="EMBL" id="ETS63247.1"/>
    </source>
</evidence>
<name>W3VR36_MOEAP</name>
<keyword evidence="3" id="KW-1185">Reference proteome</keyword>
<evidence type="ECO:0000313" key="3">
    <source>
        <dbReference type="Proteomes" id="UP000019462"/>
    </source>
</evidence>
<reference evidence="2 3" key="1">
    <citation type="journal article" date="2014" name="Genome Announc.">
        <title>Genome sequence of the basidiomycetous fungus Pseudozyma aphidis DSM70725, an efficient producer of biosurfactant mannosylerythritol lipids.</title>
        <authorList>
            <person name="Lorenz S."/>
            <person name="Guenther M."/>
            <person name="Grumaz C."/>
            <person name="Rupp S."/>
            <person name="Zibek S."/>
            <person name="Sohn K."/>
        </authorList>
    </citation>
    <scope>NUCLEOTIDE SEQUENCE [LARGE SCALE GENOMIC DNA]</scope>
    <source>
        <strain evidence="3">ATCC 32657 / CBS 517.83 / DSM 70725 / JCM 10318 / NBRC 10182 / NRRL Y-7954 / St-0401</strain>
    </source>
</reference>
<gene>
    <name evidence="2" type="ORF">PaG_01522</name>
</gene>
<sequence length="243" mass="26967">MSNATCQVGGIQAGRGRAADAAKCGRQRSRAAATTATTAMETERDHLEPSASQASPWLRSARSSRLRLAVRRRLVRRWLQARFKLTKADVFAHGCRKGPHRDRRAWVQIRLLTAATPVSNAERPTAGAGLQAIRAWHAPRAQPKLSARASFNFRPFGPQKDRFDQASSDQASSFLVPGPRYTAGRAIEAHSQNHRSRTRLWQHSLYTAQRALSSLETLDPEVTSQHSHKAGAGGDFDRRNMDR</sequence>
<dbReference type="EMBL" id="AWNI01000008">
    <property type="protein sequence ID" value="ETS63247.1"/>
    <property type="molecule type" value="Genomic_DNA"/>
</dbReference>